<feature type="compositionally biased region" description="Low complexity" evidence="2">
    <location>
        <begin position="17"/>
        <end position="30"/>
    </location>
</feature>
<feature type="coiled-coil region" evidence="1">
    <location>
        <begin position="92"/>
        <end position="140"/>
    </location>
</feature>
<keyword evidence="1" id="KW-0175">Coiled coil</keyword>
<proteinExistence type="predicted"/>
<gene>
    <name evidence="4" type="ORF">M9458_051273</name>
    <name evidence="3" type="ORF">M9458_054038</name>
</gene>
<sequence length="219" mass="24537">MSAKDRRKKVIFDHDCSSAATDSPSTDSSSGDLPIILPPAPDTPLSRPMPKRNKGEPSLSELQDNIITARTLKINQRADSLEQMVIINSHTIEDLKTSLNHLYVEIQDLKNDKTKLAEKFSQQQKSLVNLEKRIADAERYKRRWCLRLCGLSEQPNEDVKVKVCEICDVLAPESCQKGFDVIDIARRPGKPQPGRIRDVIILFALRSVPYGGMPKTASS</sequence>
<dbReference type="AlphaFoldDB" id="A0ABD0MQ28"/>
<feature type="region of interest" description="Disordered" evidence="2">
    <location>
        <begin position="1"/>
        <end position="60"/>
    </location>
</feature>
<organism evidence="3 5">
    <name type="scientific">Cirrhinus mrigala</name>
    <name type="common">Mrigala</name>
    <dbReference type="NCBI Taxonomy" id="683832"/>
    <lineage>
        <taxon>Eukaryota</taxon>
        <taxon>Metazoa</taxon>
        <taxon>Chordata</taxon>
        <taxon>Craniata</taxon>
        <taxon>Vertebrata</taxon>
        <taxon>Euteleostomi</taxon>
        <taxon>Actinopterygii</taxon>
        <taxon>Neopterygii</taxon>
        <taxon>Teleostei</taxon>
        <taxon>Ostariophysi</taxon>
        <taxon>Cypriniformes</taxon>
        <taxon>Cyprinidae</taxon>
        <taxon>Labeoninae</taxon>
        <taxon>Labeonini</taxon>
        <taxon>Cirrhinus</taxon>
    </lineage>
</organism>
<keyword evidence="5" id="KW-1185">Reference proteome</keyword>
<comment type="caution">
    <text evidence="3">The sequence shown here is derived from an EMBL/GenBank/DDBJ whole genome shotgun (WGS) entry which is preliminary data.</text>
</comment>
<evidence type="ECO:0000313" key="3">
    <source>
        <dbReference type="EMBL" id="KAL0150661.1"/>
    </source>
</evidence>
<dbReference type="EMBL" id="JAMKFB020000285">
    <property type="protein sequence ID" value="KAL0150661.1"/>
    <property type="molecule type" value="Genomic_DNA"/>
</dbReference>
<evidence type="ECO:0000313" key="5">
    <source>
        <dbReference type="Proteomes" id="UP001529510"/>
    </source>
</evidence>
<dbReference type="Proteomes" id="UP001529510">
    <property type="component" value="Unassembled WGS sequence"/>
</dbReference>
<name>A0ABD0MQ28_CIRMR</name>
<dbReference type="EMBL" id="JAMKFB020000112">
    <property type="protein sequence ID" value="KAL0153435.1"/>
    <property type="molecule type" value="Genomic_DNA"/>
</dbReference>
<accession>A0ABD0MQ28</accession>
<evidence type="ECO:0000313" key="4">
    <source>
        <dbReference type="EMBL" id="KAL0153435.1"/>
    </source>
</evidence>
<evidence type="ECO:0000256" key="2">
    <source>
        <dbReference type="SAM" id="MobiDB-lite"/>
    </source>
</evidence>
<reference evidence="3 5" key="1">
    <citation type="submission" date="2024-05" db="EMBL/GenBank/DDBJ databases">
        <title>Genome sequencing and assembly of Indian major carp, Cirrhinus mrigala (Hamilton, 1822).</title>
        <authorList>
            <person name="Mohindra V."/>
            <person name="Chowdhury L.M."/>
            <person name="Lal K."/>
            <person name="Jena J.K."/>
        </authorList>
    </citation>
    <scope>NUCLEOTIDE SEQUENCE [LARGE SCALE GENOMIC DNA]</scope>
    <source>
        <strain evidence="3">CM1030</strain>
        <tissue evidence="3">Blood</tissue>
    </source>
</reference>
<protein>
    <submittedName>
        <fullName evidence="3">Uncharacterized protein</fullName>
    </submittedName>
</protein>
<evidence type="ECO:0000256" key="1">
    <source>
        <dbReference type="SAM" id="Coils"/>
    </source>
</evidence>